<gene>
    <name evidence="1" type="ORF">Pint_05574</name>
</gene>
<dbReference type="Proteomes" id="UP001163603">
    <property type="component" value="Chromosome 3"/>
</dbReference>
<proteinExistence type="predicted"/>
<protein>
    <submittedName>
        <fullName evidence="1">Uncharacterized protein</fullName>
    </submittedName>
</protein>
<evidence type="ECO:0000313" key="2">
    <source>
        <dbReference type="Proteomes" id="UP001163603"/>
    </source>
</evidence>
<name>A0ACC0Z7T9_9ROSI</name>
<reference evidence="2" key="1">
    <citation type="journal article" date="2023" name="G3 (Bethesda)">
        <title>Genome assembly and association tests identify interacting loci associated with vigor, precocity, and sex in interspecific pistachio rootstocks.</title>
        <authorList>
            <person name="Palmer W."/>
            <person name="Jacygrad E."/>
            <person name="Sagayaradj S."/>
            <person name="Cavanaugh K."/>
            <person name="Han R."/>
            <person name="Bertier L."/>
            <person name="Beede B."/>
            <person name="Kafkas S."/>
            <person name="Golino D."/>
            <person name="Preece J."/>
            <person name="Michelmore R."/>
        </authorList>
    </citation>
    <scope>NUCLEOTIDE SEQUENCE [LARGE SCALE GENOMIC DNA]</scope>
</reference>
<dbReference type="EMBL" id="CM047738">
    <property type="protein sequence ID" value="KAJ0046301.1"/>
    <property type="molecule type" value="Genomic_DNA"/>
</dbReference>
<evidence type="ECO:0000313" key="1">
    <source>
        <dbReference type="EMBL" id="KAJ0046301.1"/>
    </source>
</evidence>
<accession>A0ACC0Z7T9</accession>
<keyword evidence="2" id="KW-1185">Reference proteome</keyword>
<comment type="caution">
    <text evidence="1">The sequence shown here is derived from an EMBL/GenBank/DDBJ whole genome shotgun (WGS) entry which is preliminary data.</text>
</comment>
<sequence length="84" mass="8842">MPEEGAGTVSVPATPVSAPPTPGTPGGPLISSQRIDSLSYDRMSMPRCKCVPVTAPMWSTNPHTCSIEFSVPDVSFTRKGNPLI</sequence>
<organism evidence="1 2">
    <name type="scientific">Pistacia integerrima</name>
    <dbReference type="NCBI Taxonomy" id="434235"/>
    <lineage>
        <taxon>Eukaryota</taxon>
        <taxon>Viridiplantae</taxon>
        <taxon>Streptophyta</taxon>
        <taxon>Embryophyta</taxon>
        <taxon>Tracheophyta</taxon>
        <taxon>Spermatophyta</taxon>
        <taxon>Magnoliopsida</taxon>
        <taxon>eudicotyledons</taxon>
        <taxon>Gunneridae</taxon>
        <taxon>Pentapetalae</taxon>
        <taxon>rosids</taxon>
        <taxon>malvids</taxon>
        <taxon>Sapindales</taxon>
        <taxon>Anacardiaceae</taxon>
        <taxon>Pistacia</taxon>
    </lineage>
</organism>